<accession>A0AAX1N5M7</accession>
<protein>
    <submittedName>
        <fullName evidence="4">Enoyl-CoA hydratase/isomerase family protein</fullName>
    </submittedName>
</protein>
<dbReference type="SUPFAM" id="SSF52096">
    <property type="entry name" value="ClpP/crotonase"/>
    <property type="match status" value="1"/>
</dbReference>
<dbReference type="InterPro" id="IPR018376">
    <property type="entry name" value="Enoyl-CoA_hyd/isom_CS"/>
</dbReference>
<dbReference type="RefSeq" id="WP_169664298.1">
    <property type="nucleotide sequence ID" value="NZ_CP076132.1"/>
</dbReference>
<organism evidence="4 5">
    <name type="scientific">Flammeovirga yaeyamensis</name>
    <dbReference type="NCBI Taxonomy" id="367791"/>
    <lineage>
        <taxon>Bacteria</taxon>
        <taxon>Pseudomonadati</taxon>
        <taxon>Bacteroidota</taxon>
        <taxon>Cytophagia</taxon>
        <taxon>Cytophagales</taxon>
        <taxon>Flammeovirgaceae</taxon>
        <taxon>Flammeovirga</taxon>
    </lineage>
</organism>
<proteinExistence type="inferred from homology"/>
<dbReference type="EMBL" id="CP076132">
    <property type="protein sequence ID" value="QWG02806.1"/>
    <property type="molecule type" value="Genomic_DNA"/>
</dbReference>
<evidence type="ECO:0000256" key="1">
    <source>
        <dbReference type="ARBA" id="ARBA00005254"/>
    </source>
</evidence>
<dbReference type="Pfam" id="PF00378">
    <property type="entry name" value="ECH_1"/>
    <property type="match status" value="1"/>
</dbReference>
<gene>
    <name evidence="4" type="ORF">KMW28_04300</name>
</gene>
<keyword evidence="5" id="KW-1185">Reference proteome</keyword>
<dbReference type="FunFam" id="3.90.226.10:FF:000009">
    <property type="entry name" value="Carnitinyl-CoA dehydratase"/>
    <property type="match status" value="1"/>
</dbReference>
<evidence type="ECO:0000256" key="2">
    <source>
        <dbReference type="ARBA" id="ARBA00023239"/>
    </source>
</evidence>
<dbReference type="PANTHER" id="PTHR11941">
    <property type="entry name" value="ENOYL-COA HYDRATASE-RELATED"/>
    <property type="match status" value="1"/>
</dbReference>
<dbReference type="InterPro" id="IPR001753">
    <property type="entry name" value="Enoyl-CoA_hydra/iso"/>
</dbReference>
<dbReference type="KEGG" id="fya:KMW28_04300"/>
<evidence type="ECO:0000313" key="5">
    <source>
        <dbReference type="Proteomes" id="UP000678679"/>
    </source>
</evidence>
<evidence type="ECO:0000256" key="3">
    <source>
        <dbReference type="RuleBase" id="RU003707"/>
    </source>
</evidence>
<keyword evidence="2" id="KW-0456">Lyase</keyword>
<sequence length="263" mass="29038">MNITTNLNHFITLQIINRVGYILIDRPKANCYDIHFMKQLISCLKEAEQNSEVKVIVIKSALDKFFCAGADVKVFQANTTEENKLMVDHAKLSAQLISESKKVTIAAINGHALGGGLELAMACDLRLAKEGNYLLGLPEIKLGLMPGNGGSQRLIRLIGKSKALEMLVTGDPVQPEEALRVGLVNHLFTQETFENEVIAFAEKLSKGPSMAITASKESVYKGLELSMEEGLKLESQLVDQLYETEDAKEGNLAFVEKREPNFR</sequence>
<dbReference type="GO" id="GO:0016836">
    <property type="term" value="F:hydro-lyase activity"/>
    <property type="evidence" value="ECO:0007669"/>
    <property type="project" value="UniProtKB-ARBA"/>
</dbReference>
<dbReference type="Gene3D" id="3.90.226.10">
    <property type="entry name" value="2-enoyl-CoA Hydratase, Chain A, domain 1"/>
    <property type="match status" value="1"/>
</dbReference>
<name>A0AAX1N5M7_9BACT</name>
<dbReference type="CDD" id="cd06558">
    <property type="entry name" value="crotonase-like"/>
    <property type="match status" value="1"/>
</dbReference>
<dbReference type="InterPro" id="IPR029045">
    <property type="entry name" value="ClpP/crotonase-like_dom_sf"/>
</dbReference>
<reference evidence="4 5" key="1">
    <citation type="submission" date="2021-05" db="EMBL/GenBank/DDBJ databases">
        <title>Comparative genomic studies on the polysaccharide-degrading batcterial strains of the Flammeovirga genus.</title>
        <authorList>
            <person name="Zewei F."/>
            <person name="Zheng Z."/>
            <person name="Yu L."/>
            <person name="Ruyue G."/>
            <person name="Yanhong M."/>
            <person name="Yuanyuan C."/>
            <person name="Jingyan G."/>
            <person name="Wenjun H."/>
        </authorList>
    </citation>
    <scope>NUCLEOTIDE SEQUENCE [LARGE SCALE GENOMIC DNA]</scope>
    <source>
        <strain evidence="4 5">NBRC:100898</strain>
    </source>
</reference>
<comment type="similarity">
    <text evidence="1 3">Belongs to the enoyl-CoA hydratase/isomerase family.</text>
</comment>
<evidence type="ECO:0000313" key="4">
    <source>
        <dbReference type="EMBL" id="QWG02806.1"/>
    </source>
</evidence>
<dbReference type="PANTHER" id="PTHR11941:SF54">
    <property type="entry name" value="ENOYL-COA HYDRATASE, MITOCHONDRIAL"/>
    <property type="match status" value="1"/>
</dbReference>
<dbReference type="InterPro" id="IPR014748">
    <property type="entry name" value="Enoyl-CoA_hydra_C"/>
</dbReference>
<dbReference type="PROSITE" id="PS00166">
    <property type="entry name" value="ENOYL_COA_HYDRATASE"/>
    <property type="match status" value="1"/>
</dbReference>
<dbReference type="Proteomes" id="UP000678679">
    <property type="component" value="Chromosome 1"/>
</dbReference>
<dbReference type="GO" id="GO:0006635">
    <property type="term" value="P:fatty acid beta-oxidation"/>
    <property type="evidence" value="ECO:0007669"/>
    <property type="project" value="TreeGrafter"/>
</dbReference>
<dbReference type="FunFam" id="1.10.12.10:FF:000001">
    <property type="entry name" value="Probable enoyl-CoA hydratase, mitochondrial"/>
    <property type="match status" value="1"/>
</dbReference>
<dbReference type="Gene3D" id="1.10.12.10">
    <property type="entry name" value="Lyase 2-enoyl-coa Hydratase, Chain A, domain 2"/>
    <property type="match status" value="1"/>
</dbReference>
<dbReference type="AlphaFoldDB" id="A0AAX1N5M7"/>